<keyword evidence="2" id="KW-1185">Reference proteome</keyword>
<protein>
    <submittedName>
        <fullName evidence="1">Uncharacterized protein</fullName>
    </submittedName>
</protein>
<comment type="caution">
    <text evidence="1">The sequence shown here is derived from an EMBL/GenBank/DDBJ whole genome shotgun (WGS) entry which is preliminary data.</text>
</comment>
<dbReference type="EMBL" id="JAPFFM010000007">
    <property type="protein sequence ID" value="KAJ6756946.1"/>
    <property type="molecule type" value="Genomic_DNA"/>
</dbReference>
<proteinExistence type="predicted"/>
<organism evidence="1 2">
    <name type="scientific">Salix koriyanagi</name>
    <dbReference type="NCBI Taxonomy" id="2511006"/>
    <lineage>
        <taxon>Eukaryota</taxon>
        <taxon>Viridiplantae</taxon>
        <taxon>Streptophyta</taxon>
        <taxon>Embryophyta</taxon>
        <taxon>Tracheophyta</taxon>
        <taxon>Spermatophyta</taxon>
        <taxon>Magnoliopsida</taxon>
        <taxon>eudicotyledons</taxon>
        <taxon>Gunneridae</taxon>
        <taxon>Pentapetalae</taxon>
        <taxon>rosids</taxon>
        <taxon>fabids</taxon>
        <taxon>Malpighiales</taxon>
        <taxon>Salicaceae</taxon>
        <taxon>Saliceae</taxon>
        <taxon>Salix</taxon>
    </lineage>
</organism>
<reference evidence="1" key="1">
    <citation type="submission" date="2022-11" db="EMBL/GenBank/DDBJ databases">
        <authorList>
            <person name="Hyden B.L."/>
            <person name="Feng K."/>
            <person name="Yates T."/>
            <person name="Jawdy S."/>
            <person name="Smart L.B."/>
            <person name="Muchero W."/>
        </authorList>
    </citation>
    <scope>NUCLEOTIDE SEQUENCE</scope>
    <source>
        <tissue evidence="1">Shoot tip</tissue>
    </source>
</reference>
<evidence type="ECO:0000313" key="1">
    <source>
        <dbReference type="EMBL" id="KAJ6756946.1"/>
    </source>
</evidence>
<sequence>METEQDFRKVTGWALKWPLYRKRYSIHDGSGLKRTAITLLVRSCFRSHLNRTRNSPRELGLPTAAHLDLANGMGD</sequence>
<name>A0A9Q0VXQ8_9ROSI</name>
<dbReference type="AlphaFoldDB" id="A0A9Q0VXQ8"/>
<reference evidence="1" key="2">
    <citation type="journal article" date="2023" name="Int. J. Mol. Sci.">
        <title>De Novo Assembly and Annotation of 11 Diverse Shrub Willow (Salix) Genomes Reveals Novel Gene Organization in Sex-Linked Regions.</title>
        <authorList>
            <person name="Hyden B."/>
            <person name="Feng K."/>
            <person name="Yates T.B."/>
            <person name="Jawdy S."/>
            <person name="Cereghino C."/>
            <person name="Smart L.B."/>
            <person name="Muchero W."/>
        </authorList>
    </citation>
    <scope>NUCLEOTIDE SEQUENCE</scope>
    <source>
        <tissue evidence="1">Shoot tip</tissue>
    </source>
</reference>
<dbReference type="Proteomes" id="UP001151752">
    <property type="component" value="Chromosome 13"/>
</dbReference>
<gene>
    <name evidence="1" type="ORF">OIU74_026246</name>
</gene>
<accession>A0A9Q0VXQ8</accession>
<evidence type="ECO:0000313" key="2">
    <source>
        <dbReference type="Proteomes" id="UP001151752"/>
    </source>
</evidence>